<dbReference type="PANTHER" id="PTHR36039:SF2">
    <property type="entry name" value="RNA LIGASE_CYCLIC NUCLEOTIDE PHOSPHODIESTERASE FAMILY PROTEIN"/>
    <property type="match status" value="1"/>
</dbReference>
<accession>A0A2T2X9Y3</accession>
<dbReference type="Pfam" id="PF03745">
    <property type="entry name" value="DUF309"/>
    <property type="match status" value="1"/>
</dbReference>
<proteinExistence type="predicted"/>
<dbReference type="EMBL" id="PXYT01000003">
    <property type="protein sequence ID" value="PSR31324.1"/>
    <property type="molecule type" value="Genomic_DNA"/>
</dbReference>
<evidence type="ECO:0008006" key="3">
    <source>
        <dbReference type="Google" id="ProtNLM"/>
    </source>
</evidence>
<name>A0A2T2X9Y3_9FIRM</name>
<dbReference type="SUPFAM" id="SSF140663">
    <property type="entry name" value="TTHA0068-like"/>
    <property type="match status" value="1"/>
</dbReference>
<evidence type="ECO:0000313" key="2">
    <source>
        <dbReference type="Proteomes" id="UP000242699"/>
    </source>
</evidence>
<dbReference type="InterPro" id="IPR005500">
    <property type="entry name" value="DUF309"/>
</dbReference>
<evidence type="ECO:0000313" key="1">
    <source>
        <dbReference type="EMBL" id="PSR31324.1"/>
    </source>
</evidence>
<organism evidence="1 2">
    <name type="scientific">Sulfobacillus benefaciens</name>
    <dbReference type="NCBI Taxonomy" id="453960"/>
    <lineage>
        <taxon>Bacteria</taxon>
        <taxon>Bacillati</taxon>
        <taxon>Bacillota</taxon>
        <taxon>Clostridia</taxon>
        <taxon>Eubacteriales</taxon>
        <taxon>Clostridiales Family XVII. Incertae Sedis</taxon>
        <taxon>Sulfobacillus</taxon>
    </lineage>
</organism>
<dbReference type="Gene3D" id="1.10.3450.10">
    <property type="entry name" value="TTHA0068-like"/>
    <property type="match status" value="1"/>
</dbReference>
<comment type="caution">
    <text evidence="1">The sequence shown here is derived from an EMBL/GenBank/DDBJ whole genome shotgun (WGS) entry which is preliminary data.</text>
</comment>
<reference evidence="1 2" key="1">
    <citation type="journal article" date="2014" name="BMC Genomics">
        <title>Comparison of environmental and isolate Sulfobacillus genomes reveals diverse carbon, sulfur, nitrogen, and hydrogen metabolisms.</title>
        <authorList>
            <person name="Justice N.B."/>
            <person name="Norman A."/>
            <person name="Brown C.T."/>
            <person name="Singh A."/>
            <person name="Thomas B.C."/>
            <person name="Banfield J.F."/>
        </authorList>
    </citation>
    <scope>NUCLEOTIDE SEQUENCE [LARGE SCALE GENOMIC DNA]</scope>
    <source>
        <strain evidence="1">AMDSBA1</strain>
    </source>
</reference>
<sequence length="302" mass="34731">MIYALELLFDNQTTDFVMTMWSVLAEQGLRAVLQGDPEYPHLSLYVWQDVNPERIAPVISRLVQESEPMGDTVVLDTTQTFSGPSSVLYLAPRSNPSLFRLQKQWLDTLMDTRASVFAAYLPSSWVPHVTLADHLTPEEVDRAENLVSLSYPVPTLVSDVILVEVRPESRWVRGYYPLAFTHPEQLIWFQFNQALIAGQYFEAHEILEELWRRNHDARVQIAIWIAALFTHWSHGQLRGALKILNKILDAPSQYPVPLRTAFDTWRILLDTHAPMPDIRCFERMTLIRWARALPNPSATSHS</sequence>
<dbReference type="SUPFAM" id="SSF55144">
    <property type="entry name" value="LigT-like"/>
    <property type="match status" value="1"/>
</dbReference>
<dbReference type="AlphaFoldDB" id="A0A2T2X9Y3"/>
<dbReference type="Proteomes" id="UP000242699">
    <property type="component" value="Unassembled WGS sequence"/>
</dbReference>
<dbReference type="InterPro" id="IPR023203">
    <property type="entry name" value="TTHA0068_sf"/>
</dbReference>
<protein>
    <recommendedName>
        <fullName evidence="3">DUF309 domain-containing protein</fullName>
    </recommendedName>
</protein>
<dbReference type="Gene3D" id="3.90.1140.10">
    <property type="entry name" value="Cyclic phosphodiesterase"/>
    <property type="match status" value="1"/>
</dbReference>
<dbReference type="InterPro" id="IPR009097">
    <property type="entry name" value="Cyclic_Pdiesterase"/>
</dbReference>
<dbReference type="PANTHER" id="PTHR36039">
    <property type="match status" value="1"/>
</dbReference>
<dbReference type="Pfam" id="PF13563">
    <property type="entry name" value="2_5_RNA_ligase2"/>
    <property type="match status" value="1"/>
</dbReference>
<gene>
    <name evidence="1" type="ORF">C7B43_02855</name>
</gene>